<evidence type="ECO:0000313" key="10">
    <source>
        <dbReference type="Proteomes" id="UP000095673"/>
    </source>
</evidence>
<dbReference type="Proteomes" id="UP000095384">
    <property type="component" value="Unassembled WGS sequence"/>
</dbReference>
<reference evidence="9 10" key="1">
    <citation type="submission" date="2015-09" db="EMBL/GenBank/DDBJ databases">
        <authorList>
            <consortium name="Pathogen Informatics"/>
        </authorList>
    </citation>
    <scope>NUCLEOTIDE SEQUENCE [LARGE SCALE GENOMIC DNA]</scope>
    <source>
        <strain evidence="4 9">2789STDY5608860</strain>
        <strain evidence="3 10">2789STDY5834968</strain>
    </source>
</reference>
<proteinExistence type="predicted"/>
<reference evidence="6" key="4">
    <citation type="submission" date="2020-02" db="EMBL/GenBank/DDBJ databases">
        <authorList>
            <person name="Littmann E."/>
            <person name="Sorbara M."/>
        </authorList>
    </citation>
    <scope>NUCLEOTIDE SEQUENCE</scope>
    <source>
        <strain evidence="6">MSK.17.79</strain>
    </source>
</reference>
<feature type="region of interest" description="Disordered" evidence="1">
    <location>
        <begin position="1"/>
        <end position="20"/>
    </location>
</feature>
<dbReference type="Proteomes" id="UP001212823">
    <property type="component" value="Unassembled WGS sequence"/>
</dbReference>
<evidence type="ECO:0000313" key="4">
    <source>
        <dbReference type="EMBL" id="CUO67046.1"/>
    </source>
</evidence>
<reference evidence="11 12" key="2">
    <citation type="submission" date="2018-08" db="EMBL/GenBank/DDBJ databases">
        <title>A genome reference for cultivated species of the human gut microbiota.</title>
        <authorList>
            <person name="Zou Y."/>
            <person name="Xue W."/>
            <person name="Luo G."/>
        </authorList>
    </citation>
    <scope>NUCLEOTIDE SEQUENCE [LARGE SCALE GENOMIC DNA]</scope>
    <source>
        <strain evidence="8 12">AF06-19</strain>
        <strain evidence="7 11">OM05-6AA</strain>
    </source>
</reference>
<accession>A0A174H150</accession>
<dbReference type="Proteomes" id="UP000095673">
    <property type="component" value="Unassembled WGS sequence"/>
</dbReference>
<protein>
    <submittedName>
        <fullName evidence="4">Large-conductance mechanosensitive channel</fullName>
    </submittedName>
    <submittedName>
        <fullName evidence="5">MscL family protein</fullName>
    </submittedName>
</protein>
<keyword evidence="2" id="KW-1133">Transmembrane helix</keyword>
<dbReference type="EMBL" id="CYXM01000008">
    <property type="protein sequence ID" value="CUN09994.1"/>
    <property type="molecule type" value="Genomic_DNA"/>
</dbReference>
<dbReference type="SUPFAM" id="SSF81330">
    <property type="entry name" value="Gated mechanosensitive channel"/>
    <property type="match status" value="1"/>
</dbReference>
<reference evidence="5" key="5">
    <citation type="submission" date="2023-01" db="EMBL/GenBank/DDBJ databases">
        <title>Human gut microbiome strain richness.</title>
        <authorList>
            <person name="Chen-Liaw A."/>
        </authorList>
    </citation>
    <scope>NUCLEOTIDE SEQUENCE</scope>
    <source>
        <strain evidence="5">1001283st1_D2_1001283B150209_150212</strain>
    </source>
</reference>
<name>A0A174H150_9FIRM</name>
<evidence type="ECO:0000313" key="11">
    <source>
        <dbReference type="Proteomes" id="UP000260970"/>
    </source>
</evidence>
<dbReference type="InterPro" id="IPR037673">
    <property type="entry name" value="MSC/AndL"/>
</dbReference>
<dbReference type="EMBL" id="JAQLYE010000004">
    <property type="protein sequence ID" value="MDB8016969.1"/>
    <property type="molecule type" value="Genomic_DNA"/>
</dbReference>
<dbReference type="EMBL" id="QSUG01000004">
    <property type="protein sequence ID" value="RGN24170.1"/>
    <property type="molecule type" value="Genomic_DNA"/>
</dbReference>
<dbReference type="Proteomes" id="UP000283683">
    <property type="component" value="Unassembled WGS sequence"/>
</dbReference>
<dbReference type="EMBL" id="QSAZ01000004">
    <property type="protein sequence ID" value="RGW87927.1"/>
    <property type="molecule type" value="Genomic_DNA"/>
</dbReference>
<dbReference type="InterPro" id="IPR036019">
    <property type="entry name" value="MscL_channel"/>
</dbReference>
<gene>
    <name evidence="8" type="ORF">DWV45_04805</name>
    <name evidence="7" type="ORF">DXB72_05545</name>
    <name evidence="4" type="ORF">ERS852417_02826</name>
    <name evidence="3" type="ORF">ERS852580_01985</name>
    <name evidence="6" type="ORF">G4319_00045</name>
    <name evidence="5" type="ORF">PNE45_02820</name>
</gene>
<evidence type="ECO:0000256" key="1">
    <source>
        <dbReference type="SAM" id="MobiDB-lite"/>
    </source>
</evidence>
<organism evidence="4 9">
    <name type="scientific">Agathobacter rectalis</name>
    <dbReference type="NCBI Taxonomy" id="39491"/>
    <lineage>
        <taxon>Bacteria</taxon>
        <taxon>Bacillati</taxon>
        <taxon>Bacillota</taxon>
        <taxon>Clostridia</taxon>
        <taxon>Lachnospirales</taxon>
        <taxon>Lachnospiraceae</taxon>
        <taxon>Agathobacter</taxon>
    </lineage>
</organism>
<evidence type="ECO:0000313" key="5">
    <source>
        <dbReference type="EMBL" id="MDB8016969.1"/>
    </source>
</evidence>
<dbReference type="Pfam" id="PF01741">
    <property type="entry name" value="MscL"/>
    <property type="match status" value="1"/>
</dbReference>
<evidence type="ECO:0000313" key="8">
    <source>
        <dbReference type="EMBL" id="RGW87927.1"/>
    </source>
</evidence>
<dbReference type="AlphaFoldDB" id="A0A174H150"/>
<keyword evidence="2" id="KW-0812">Transmembrane</keyword>
<evidence type="ECO:0000313" key="3">
    <source>
        <dbReference type="EMBL" id="CUN09994.1"/>
    </source>
</evidence>
<sequence length="76" mass="8644">MYNIKNGLDYQKKRAKRKDTSDEKFLTAVVNFLIMALIVFCIVKAMNAAGERFGHKEEKAPDTKECPYCKSKIAIA</sequence>
<evidence type="ECO:0000313" key="7">
    <source>
        <dbReference type="EMBL" id="RGN24170.1"/>
    </source>
</evidence>
<evidence type="ECO:0000313" key="9">
    <source>
        <dbReference type="Proteomes" id="UP000095384"/>
    </source>
</evidence>
<dbReference type="EMBL" id="JAAILW010000001">
    <property type="protein sequence ID" value="NSC25753.1"/>
    <property type="molecule type" value="Genomic_DNA"/>
</dbReference>
<dbReference type="RefSeq" id="WP_117690183.1">
    <property type="nucleotide sequence ID" value="NZ_CYXM01000008.1"/>
</dbReference>
<evidence type="ECO:0000256" key="2">
    <source>
        <dbReference type="SAM" id="Phobius"/>
    </source>
</evidence>
<dbReference type="EMBL" id="CYYW01000032">
    <property type="protein sequence ID" value="CUO67046.1"/>
    <property type="molecule type" value="Genomic_DNA"/>
</dbReference>
<dbReference type="Proteomes" id="UP001193670">
    <property type="component" value="Unassembled WGS sequence"/>
</dbReference>
<evidence type="ECO:0000313" key="6">
    <source>
        <dbReference type="EMBL" id="NSC25753.1"/>
    </source>
</evidence>
<keyword evidence="2" id="KW-0472">Membrane</keyword>
<evidence type="ECO:0000313" key="12">
    <source>
        <dbReference type="Proteomes" id="UP000283683"/>
    </source>
</evidence>
<dbReference type="Proteomes" id="UP000260970">
    <property type="component" value="Unassembled WGS sequence"/>
</dbReference>
<feature type="transmembrane region" description="Helical" evidence="2">
    <location>
        <begin position="25"/>
        <end position="43"/>
    </location>
</feature>
<reference evidence="6" key="3">
    <citation type="journal article" date="2020" name="Cell Host Microbe">
        <title>Functional and Genomic Variation between Human-Derived Isolates of Lachnospiraceae Reveals Inter- and Intra-Species Diversity.</title>
        <authorList>
            <person name="Sorbara M.T."/>
            <person name="Littmann E.R."/>
            <person name="Fontana E."/>
            <person name="Moody T.U."/>
            <person name="Kohout C.E."/>
            <person name="Gjonbalaj M."/>
            <person name="Eaton V."/>
            <person name="Seok R."/>
            <person name="Leiner I.M."/>
            <person name="Pamer E.G."/>
        </authorList>
    </citation>
    <scope>NUCLEOTIDE SEQUENCE</scope>
    <source>
        <strain evidence="6">MSK.17.79</strain>
    </source>
</reference>
<dbReference type="Gene3D" id="1.10.1200.120">
    <property type="entry name" value="Large-conductance mechanosensitive channel, MscL, domain 1"/>
    <property type="match status" value="1"/>
</dbReference>